<feature type="active site" description="Proton donor" evidence="9">
    <location>
        <position position="44"/>
    </location>
</feature>
<dbReference type="CDD" id="cd16890">
    <property type="entry name" value="lyz_i"/>
    <property type="match status" value="1"/>
</dbReference>
<feature type="chain" id="PRO_5042026415" description="lysozyme" evidence="11">
    <location>
        <begin position="18"/>
        <end position="144"/>
    </location>
</feature>
<dbReference type="PANTHER" id="PTHR11195">
    <property type="entry name" value="DESTABILASE-RELATED"/>
    <property type="match status" value="1"/>
</dbReference>
<keyword evidence="8" id="KW-0326">Glycosidase</keyword>
<dbReference type="EMBL" id="JAEAOA010001973">
    <property type="protein sequence ID" value="KAK3590862.1"/>
    <property type="molecule type" value="Genomic_DNA"/>
</dbReference>
<dbReference type="PANTHER" id="PTHR11195:SF13">
    <property type="entry name" value="INVERTEBRATE-TYPE LYSOZYME 2-RELATED"/>
    <property type="match status" value="1"/>
</dbReference>
<dbReference type="Gene3D" id="1.10.530.10">
    <property type="match status" value="1"/>
</dbReference>
<keyword evidence="3" id="KW-0929">Antimicrobial</keyword>
<feature type="disulfide bond" evidence="10">
    <location>
        <begin position="39"/>
        <end position="143"/>
    </location>
</feature>
<evidence type="ECO:0000256" key="7">
    <source>
        <dbReference type="ARBA" id="ARBA00023157"/>
    </source>
</evidence>
<evidence type="ECO:0000256" key="3">
    <source>
        <dbReference type="ARBA" id="ARBA00022529"/>
    </source>
</evidence>
<feature type="disulfide bond" evidence="10">
    <location>
        <begin position="108"/>
        <end position="126"/>
    </location>
</feature>
<evidence type="ECO:0000256" key="2">
    <source>
        <dbReference type="ARBA" id="ARBA00012732"/>
    </source>
</evidence>
<keyword evidence="7 10" id="KW-1015">Disulfide bond</keyword>
<evidence type="ECO:0000313" key="12">
    <source>
        <dbReference type="EMBL" id="KAK3590862.1"/>
    </source>
</evidence>
<feature type="disulfide bond" evidence="10">
    <location>
        <begin position="41"/>
        <end position="47"/>
    </location>
</feature>
<keyword evidence="4" id="KW-0081">Bacteriolytic enzyme</keyword>
<dbReference type="AlphaFoldDB" id="A0AAE0SFC0"/>
<feature type="active site" description="Nucleophile" evidence="9">
    <location>
        <position position="55"/>
    </location>
</feature>
<reference evidence="12" key="2">
    <citation type="journal article" date="2021" name="Genome Biol. Evol.">
        <title>Developing a high-quality reference genome for a parasitic bivalve with doubly uniparental inheritance (Bivalvia: Unionida).</title>
        <authorList>
            <person name="Smith C.H."/>
        </authorList>
    </citation>
    <scope>NUCLEOTIDE SEQUENCE</scope>
    <source>
        <strain evidence="12">CHS0354</strain>
        <tissue evidence="12">Mantle</tissue>
    </source>
</reference>
<name>A0AAE0SFC0_9BIVA</name>
<evidence type="ECO:0000256" key="6">
    <source>
        <dbReference type="ARBA" id="ARBA00023022"/>
    </source>
</evidence>
<keyword evidence="13" id="KW-1185">Reference proteome</keyword>
<dbReference type="EC" id="3.2.1.17" evidence="2"/>
<dbReference type="Pfam" id="PF05497">
    <property type="entry name" value="Destabilase"/>
    <property type="match status" value="1"/>
</dbReference>
<feature type="disulfide bond" evidence="10">
    <location>
        <begin position="52"/>
        <end position="61"/>
    </location>
</feature>
<reference evidence="12" key="3">
    <citation type="submission" date="2023-05" db="EMBL/GenBank/DDBJ databases">
        <authorList>
            <person name="Smith C.H."/>
        </authorList>
    </citation>
    <scope>NUCLEOTIDE SEQUENCE</scope>
    <source>
        <strain evidence="12">CHS0354</strain>
        <tissue evidence="12">Mantle</tissue>
    </source>
</reference>
<dbReference type="InterPro" id="IPR008597">
    <property type="entry name" value="Invert_lysozyme"/>
</dbReference>
<dbReference type="GO" id="GO:0031640">
    <property type="term" value="P:killing of cells of another organism"/>
    <property type="evidence" value="ECO:0007669"/>
    <property type="project" value="UniProtKB-KW"/>
</dbReference>
<feature type="disulfide bond" evidence="10">
    <location>
        <begin position="84"/>
        <end position="90"/>
    </location>
</feature>
<comment type="catalytic activity">
    <reaction evidence="1">
        <text>Hydrolysis of (1-&gt;4)-beta-linkages between N-acetylmuramic acid and N-acetyl-D-glucosamine residues in a peptidoglycan and between N-acetyl-D-glucosamine residues in chitodextrins.</text>
        <dbReference type="EC" id="3.2.1.17"/>
    </reaction>
</comment>
<dbReference type="Proteomes" id="UP001195483">
    <property type="component" value="Unassembled WGS sequence"/>
</dbReference>
<organism evidence="12 13">
    <name type="scientific">Potamilus streckersoni</name>
    <dbReference type="NCBI Taxonomy" id="2493646"/>
    <lineage>
        <taxon>Eukaryota</taxon>
        <taxon>Metazoa</taxon>
        <taxon>Spiralia</taxon>
        <taxon>Lophotrochozoa</taxon>
        <taxon>Mollusca</taxon>
        <taxon>Bivalvia</taxon>
        <taxon>Autobranchia</taxon>
        <taxon>Heteroconchia</taxon>
        <taxon>Palaeoheterodonta</taxon>
        <taxon>Unionida</taxon>
        <taxon>Unionoidea</taxon>
        <taxon>Unionidae</taxon>
        <taxon>Ambleminae</taxon>
        <taxon>Lampsilini</taxon>
        <taxon>Potamilus</taxon>
    </lineage>
</organism>
<reference evidence="12" key="1">
    <citation type="journal article" date="2021" name="Genome Biol. Evol.">
        <title>A High-Quality Reference Genome for a Parasitic Bivalve with Doubly Uniparental Inheritance (Bivalvia: Unionida).</title>
        <authorList>
            <person name="Smith C.H."/>
        </authorList>
    </citation>
    <scope>NUCLEOTIDE SEQUENCE</scope>
    <source>
        <strain evidence="12">CHS0354</strain>
    </source>
</reference>
<gene>
    <name evidence="12" type="ORF">CHS0354_033789</name>
</gene>
<feature type="signal peptide" evidence="11">
    <location>
        <begin position="1"/>
        <end position="17"/>
    </location>
</feature>
<feature type="disulfide bond" evidence="10">
    <location>
        <begin position="74"/>
        <end position="94"/>
    </location>
</feature>
<proteinExistence type="predicted"/>
<evidence type="ECO:0000256" key="1">
    <source>
        <dbReference type="ARBA" id="ARBA00000632"/>
    </source>
</evidence>
<feature type="disulfide bond" evidence="10">
    <location>
        <begin position="36"/>
        <end position="112"/>
    </location>
</feature>
<evidence type="ECO:0000256" key="8">
    <source>
        <dbReference type="ARBA" id="ARBA00023295"/>
    </source>
</evidence>
<evidence type="ECO:0000256" key="10">
    <source>
        <dbReference type="PIRSR" id="PIRSR608597-3"/>
    </source>
</evidence>
<dbReference type="GO" id="GO:0042742">
    <property type="term" value="P:defense response to bacterium"/>
    <property type="evidence" value="ECO:0007669"/>
    <property type="project" value="UniProtKB-KW"/>
</dbReference>
<comment type="caution">
    <text evidence="12">The sequence shown here is derived from an EMBL/GenBank/DDBJ whole genome shotgun (WGS) entry which is preliminary data.</text>
</comment>
<protein>
    <recommendedName>
        <fullName evidence="2">lysozyme</fullName>
        <ecNumber evidence="2">3.2.1.17</ecNumber>
    </recommendedName>
</protein>
<accession>A0AAE0SFC0</accession>
<keyword evidence="5" id="KW-0378">Hydrolase</keyword>
<dbReference type="GO" id="GO:0003796">
    <property type="term" value="F:lysozyme activity"/>
    <property type="evidence" value="ECO:0007669"/>
    <property type="project" value="UniProtKB-EC"/>
</dbReference>
<evidence type="ECO:0000256" key="11">
    <source>
        <dbReference type="SAM" id="SignalP"/>
    </source>
</evidence>
<dbReference type="InterPro" id="IPR023346">
    <property type="entry name" value="Lysozyme-like_dom_sf"/>
</dbReference>
<keyword evidence="6" id="KW-0044">Antibiotic</keyword>
<dbReference type="PROSITE" id="PS51909">
    <property type="entry name" value="LYSOZYME_I"/>
    <property type="match status" value="1"/>
</dbReference>
<evidence type="ECO:0000313" key="13">
    <source>
        <dbReference type="Proteomes" id="UP001195483"/>
    </source>
</evidence>
<evidence type="ECO:0000256" key="5">
    <source>
        <dbReference type="ARBA" id="ARBA00022801"/>
    </source>
</evidence>
<keyword evidence="11" id="KW-0732">Signal</keyword>
<evidence type="ECO:0000256" key="9">
    <source>
        <dbReference type="PIRSR" id="PIRSR608597-1"/>
    </source>
</evidence>
<evidence type="ECO:0000256" key="4">
    <source>
        <dbReference type="ARBA" id="ARBA00022638"/>
    </source>
</evidence>
<dbReference type="SUPFAM" id="SSF53955">
    <property type="entry name" value="Lysozyme-like"/>
    <property type="match status" value="1"/>
</dbReference>
<sequence length="144" mass="16001">MHLVTFATIVIAVTVDATYVEKRAHIFHEGNVSQKCMECICQVESGCSPVGCRFDKGAESCGYFQIKEPYYIDCGSPGSDWHHCADDLECASRCVQAYMDRYIDYSGCDYTCESYARIHAGGPRGCADPATITYWHKVQSHGCT</sequence>